<keyword evidence="2" id="KW-1185">Reference proteome</keyword>
<reference evidence="1 2" key="1">
    <citation type="submission" date="2024-01" db="EMBL/GenBank/DDBJ databases">
        <title>The genomes of 5 underutilized Papilionoideae crops provide insights into root nodulation and disease resistanc.</title>
        <authorList>
            <person name="Jiang F."/>
        </authorList>
    </citation>
    <scope>NUCLEOTIDE SEQUENCE [LARGE SCALE GENOMIC DNA]</scope>
    <source>
        <strain evidence="1">LVBAO_FW01</strain>
        <tissue evidence="1">Leaves</tissue>
    </source>
</reference>
<dbReference type="Proteomes" id="UP001367508">
    <property type="component" value="Unassembled WGS sequence"/>
</dbReference>
<proteinExistence type="predicted"/>
<sequence length="66" mass="7685">MLTVVSLATVKLLTQKSQLLIKAHTFERMRSNFLNYSTILQKKTPTLEQRRSKLITKETKNEHINA</sequence>
<organism evidence="1 2">
    <name type="scientific">Canavalia gladiata</name>
    <name type="common">Sword bean</name>
    <name type="synonym">Dolichos gladiatus</name>
    <dbReference type="NCBI Taxonomy" id="3824"/>
    <lineage>
        <taxon>Eukaryota</taxon>
        <taxon>Viridiplantae</taxon>
        <taxon>Streptophyta</taxon>
        <taxon>Embryophyta</taxon>
        <taxon>Tracheophyta</taxon>
        <taxon>Spermatophyta</taxon>
        <taxon>Magnoliopsida</taxon>
        <taxon>eudicotyledons</taxon>
        <taxon>Gunneridae</taxon>
        <taxon>Pentapetalae</taxon>
        <taxon>rosids</taxon>
        <taxon>fabids</taxon>
        <taxon>Fabales</taxon>
        <taxon>Fabaceae</taxon>
        <taxon>Papilionoideae</taxon>
        <taxon>50 kb inversion clade</taxon>
        <taxon>NPAAA clade</taxon>
        <taxon>indigoferoid/millettioid clade</taxon>
        <taxon>Phaseoleae</taxon>
        <taxon>Canavalia</taxon>
    </lineage>
</organism>
<protein>
    <submittedName>
        <fullName evidence="1">Uncharacterized protein</fullName>
    </submittedName>
</protein>
<dbReference type="AlphaFoldDB" id="A0AAN9R4N6"/>
<evidence type="ECO:0000313" key="1">
    <source>
        <dbReference type="EMBL" id="KAK7358806.1"/>
    </source>
</evidence>
<gene>
    <name evidence="1" type="ORF">VNO77_00745</name>
</gene>
<comment type="caution">
    <text evidence="1">The sequence shown here is derived from an EMBL/GenBank/DDBJ whole genome shotgun (WGS) entry which is preliminary data.</text>
</comment>
<name>A0AAN9R4N6_CANGL</name>
<evidence type="ECO:0000313" key="2">
    <source>
        <dbReference type="Proteomes" id="UP001367508"/>
    </source>
</evidence>
<accession>A0AAN9R4N6</accession>
<dbReference type="EMBL" id="JAYMYQ010000001">
    <property type="protein sequence ID" value="KAK7358806.1"/>
    <property type="molecule type" value="Genomic_DNA"/>
</dbReference>